<dbReference type="PANTHER" id="PTHR33221">
    <property type="entry name" value="WINGED HELIX-TURN-HELIX TRANSCRIPTIONAL REGULATOR, RRF2 FAMILY"/>
    <property type="match status" value="1"/>
</dbReference>
<dbReference type="GO" id="GO:0005829">
    <property type="term" value="C:cytosol"/>
    <property type="evidence" value="ECO:0007669"/>
    <property type="project" value="TreeGrafter"/>
</dbReference>
<gene>
    <name evidence="1" type="ORF">EHV15_12295</name>
</gene>
<name>A0A3P3TZR5_9BACL</name>
<dbReference type="InterPro" id="IPR036390">
    <property type="entry name" value="WH_DNA-bd_sf"/>
</dbReference>
<proteinExistence type="predicted"/>
<dbReference type="RefSeq" id="WP_128631456.1">
    <property type="nucleotide sequence ID" value="NZ_RRCN01000001.1"/>
</dbReference>
<dbReference type="InterPro" id="IPR030489">
    <property type="entry name" value="TR_Rrf2-type_CS"/>
</dbReference>
<accession>A0A3P3TZR5</accession>
<dbReference type="OrthoDB" id="3242805at2"/>
<dbReference type="InterPro" id="IPR036388">
    <property type="entry name" value="WH-like_DNA-bd_sf"/>
</dbReference>
<dbReference type="SUPFAM" id="SSF46785">
    <property type="entry name" value="Winged helix' DNA-binding domain"/>
    <property type="match status" value="1"/>
</dbReference>
<dbReference type="AlphaFoldDB" id="A0A3P3TZR5"/>
<dbReference type="EMBL" id="RRCN01000001">
    <property type="protein sequence ID" value="RRJ63622.1"/>
    <property type="molecule type" value="Genomic_DNA"/>
</dbReference>
<dbReference type="Pfam" id="PF02082">
    <property type="entry name" value="Rrf2"/>
    <property type="match status" value="1"/>
</dbReference>
<dbReference type="Proteomes" id="UP000267017">
    <property type="component" value="Unassembled WGS sequence"/>
</dbReference>
<dbReference type="GO" id="GO:0003700">
    <property type="term" value="F:DNA-binding transcription factor activity"/>
    <property type="evidence" value="ECO:0007669"/>
    <property type="project" value="TreeGrafter"/>
</dbReference>
<comment type="caution">
    <text evidence="1">The sequence shown here is derived from an EMBL/GenBank/DDBJ whole genome shotgun (WGS) entry which is preliminary data.</text>
</comment>
<keyword evidence="2" id="KW-1185">Reference proteome</keyword>
<dbReference type="Gene3D" id="1.10.10.10">
    <property type="entry name" value="Winged helix-like DNA-binding domain superfamily/Winged helix DNA-binding domain"/>
    <property type="match status" value="1"/>
</dbReference>
<protein>
    <submittedName>
        <fullName evidence="1">Rrf2 family transcriptional regulator</fullName>
    </submittedName>
</protein>
<sequence>MNSEFTVAVHCLLFLDNKEEQMANSEQIACSVATHPARVRKVLSSLRKHGLVTTKEGVGGGYQLNTELARVTLGDLYRMFARGSLHPGWCSGSEESTCQVSSNMHTVMDRIFTGGEQRLESYFDELSLSEVKRMLDETDSQAGREHCTGKYKDMKDLLEARKAQGGVLR</sequence>
<dbReference type="InterPro" id="IPR000944">
    <property type="entry name" value="Tscrpt_reg_Rrf2"/>
</dbReference>
<dbReference type="PROSITE" id="PS51197">
    <property type="entry name" value="HTH_RRF2_2"/>
    <property type="match status" value="1"/>
</dbReference>
<dbReference type="PANTHER" id="PTHR33221:SF15">
    <property type="entry name" value="HTH-TYPE TRANSCRIPTIONAL REGULATOR YWGB-RELATED"/>
    <property type="match status" value="1"/>
</dbReference>
<reference evidence="1 2" key="1">
    <citation type="submission" date="2018-11" db="EMBL/GenBank/DDBJ databases">
        <title>Genome sequencing of Paenibacillus sp. KCOM 3021 (= ChDC PVNT-B20).</title>
        <authorList>
            <person name="Kook J.-K."/>
            <person name="Park S.-N."/>
            <person name="Lim Y.K."/>
        </authorList>
    </citation>
    <scope>NUCLEOTIDE SEQUENCE [LARGE SCALE GENOMIC DNA]</scope>
    <source>
        <strain evidence="1 2">KCOM 3021</strain>
    </source>
</reference>
<evidence type="ECO:0000313" key="2">
    <source>
        <dbReference type="Proteomes" id="UP000267017"/>
    </source>
</evidence>
<organism evidence="1 2">
    <name type="scientific">Paenibacillus oralis</name>
    <dbReference type="NCBI Taxonomy" id="2490856"/>
    <lineage>
        <taxon>Bacteria</taxon>
        <taxon>Bacillati</taxon>
        <taxon>Bacillota</taxon>
        <taxon>Bacilli</taxon>
        <taxon>Bacillales</taxon>
        <taxon>Paenibacillaceae</taxon>
        <taxon>Paenibacillus</taxon>
    </lineage>
</organism>
<dbReference type="PROSITE" id="PS01332">
    <property type="entry name" value="HTH_RRF2_1"/>
    <property type="match status" value="1"/>
</dbReference>
<evidence type="ECO:0000313" key="1">
    <source>
        <dbReference type="EMBL" id="RRJ63622.1"/>
    </source>
</evidence>